<dbReference type="GO" id="GO:0000428">
    <property type="term" value="C:DNA-directed RNA polymerase complex"/>
    <property type="evidence" value="ECO:0007669"/>
    <property type="project" value="UniProtKB-KW"/>
</dbReference>
<dbReference type="InterPro" id="IPR044893">
    <property type="entry name" value="RNA_pol_Rpb1_clamp_domain"/>
</dbReference>
<dbReference type="AlphaFoldDB" id="A0A4D6N2E5"/>
<organism evidence="15 16">
    <name type="scientific">Vigna unguiculata</name>
    <name type="common">Cowpea</name>
    <dbReference type="NCBI Taxonomy" id="3917"/>
    <lineage>
        <taxon>Eukaryota</taxon>
        <taxon>Viridiplantae</taxon>
        <taxon>Streptophyta</taxon>
        <taxon>Embryophyta</taxon>
        <taxon>Tracheophyta</taxon>
        <taxon>Spermatophyta</taxon>
        <taxon>Magnoliopsida</taxon>
        <taxon>eudicotyledons</taxon>
        <taxon>Gunneridae</taxon>
        <taxon>Pentapetalae</taxon>
        <taxon>rosids</taxon>
        <taxon>fabids</taxon>
        <taxon>Fabales</taxon>
        <taxon>Fabaceae</taxon>
        <taxon>Papilionoideae</taxon>
        <taxon>50 kb inversion clade</taxon>
        <taxon>NPAAA clade</taxon>
        <taxon>indigoferoid/millettioid clade</taxon>
        <taxon>Phaseoleae</taxon>
        <taxon>Vigna</taxon>
    </lineage>
</organism>
<dbReference type="Gene3D" id="4.10.860.120">
    <property type="entry name" value="RNA polymerase II, clamp domain"/>
    <property type="match status" value="1"/>
</dbReference>
<dbReference type="InterPro" id="IPR006592">
    <property type="entry name" value="RNA_pol_N"/>
</dbReference>
<dbReference type="GO" id="GO:0003899">
    <property type="term" value="F:DNA-directed RNA polymerase activity"/>
    <property type="evidence" value="ECO:0007669"/>
    <property type="project" value="UniProtKB-EC"/>
</dbReference>
<proteinExistence type="inferred from homology"/>
<dbReference type="PANTHER" id="PTHR19376">
    <property type="entry name" value="DNA-DIRECTED RNA POLYMERASE"/>
    <property type="match status" value="1"/>
</dbReference>
<dbReference type="GO" id="GO:0006351">
    <property type="term" value="P:DNA-templated transcription"/>
    <property type="evidence" value="ECO:0007669"/>
    <property type="project" value="InterPro"/>
</dbReference>
<accession>A0A4D6N2E5</accession>
<keyword evidence="9" id="KW-0460">Magnesium</keyword>
<keyword evidence="16" id="KW-1185">Reference proteome</keyword>
<dbReference type="Pfam" id="PF04997">
    <property type="entry name" value="RNA_pol_Rpb1_1"/>
    <property type="match status" value="2"/>
</dbReference>
<evidence type="ECO:0000256" key="11">
    <source>
        <dbReference type="ARBA" id="ARBA00048552"/>
    </source>
</evidence>
<evidence type="ECO:0000256" key="6">
    <source>
        <dbReference type="ARBA" id="ARBA00022695"/>
    </source>
</evidence>
<dbReference type="SMART" id="SM00663">
    <property type="entry name" value="RPOLA_N"/>
    <property type="match status" value="1"/>
</dbReference>
<gene>
    <name evidence="15" type="ORF">DEO72_LG9g1693</name>
</gene>
<evidence type="ECO:0000313" key="15">
    <source>
        <dbReference type="EMBL" id="QCE06679.1"/>
    </source>
</evidence>
<protein>
    <recommendedName>
        <fullName evidence="12">DNA-directed RNA polymerase subunit</fullName>
        <ecNumber evidence="12">2.7.7.6</ecNumber>
    </recommendedName>
</protein>
<keyword evidence="10 12" id="KW-0804">Transcription</keyword>
<dbReference type="EC" id="2.7.7.6" evidence="12"/>
<sequence length="604" mass="69621">MIVASIYVVRGIRSGLPREWGVSAEKGLLWKEGVVFGAAPAVEALWLWGEHTGFGAAGLSWRLQIERKGNQNANYKQTCVRGGRGGRNRRESQSDATWVEEKEKWVVSAFPKRGWSGEWSGVEEKRREESVMFGRSHQDPVNKRRCRKSHDRRNTPPSTPVATGGIASENLTPQIVSIVVSSLMQDRTSFFLALRDHRCERRSCRDQSVSPVMPSFPNRLPFFLFLIPVREKVCALASATRHHHASHRDWVHNRRATTLHRRGNRRHRWCEQGGASSPLIREIEWRPTSTMLVDEDESVGRRVDLECVLFYLLCKQIRMNWRPCESDEWKELGKEGSPDNENEWEDRKVGRRKNFLVWRIELAKHFIRTNIEPEWMALCLLPVLPPELRPIIQIDGGKLMSSDINELYRRVIYRNNTLIDLLTTSRSTPGELVICQEKLVQAAVDTLLDNGIRGQPMRDGHNKYKHQQLRIGSVSPQQISAWAKRILPNGEIVGEVKKPYTFHYKTNKPEKDGLFCERIFGPIKSGICACGNYRVIRDKKDDPKFCEQCGVEFIDSRIRRYQMGYIKLACVVTHAWYLKRLPSYIANLLDKPLKELESLVYGDV</sequence>
<feature type="domain" description="RNA polymerase N-terminal" evidence="14">
    <location>
        <begin position="374"/>
        <end position="536"/>
    </location>
</feature>
<evidence type="ECO:0000256" key="7">
    <source>
        <dbReference type="ARBA" id="ARBA00022723"/>
    </source>
</evidence>
<evidence type="ECO:0000313" key="16">
    <source>
        <dbReference type="Proteomes" id="UP000501690"/>
    </source>
</evidence>
<evidence type="ECO:0000256" key="5">
    <source>
        <dbReference type="ARBA" id="ARBA00022679"/>
    </source>
</evidence>
<comment type="catalytic activity">
    <reaction evidence="11 12">
        <text>RNA(n) + a ribonucleoside 5'-triphosphate = RNA(n+1) + diphosphate</text>
        <dbReference type="Rhea" id="RHEA:21248"/>
        <dbReference type="Rhea" id="RHEA-COMP:14527"/>
        <dbReference type="Rhea" id="RHEA-COMP:17342"/>
        <dbReference type="ChEBI" id="CHEBI:33019"/>
        <dbReference type="ChEBI" id="CHEBI:61557"/>
        <dbReference type="ChEBI" id="CHEBI:140395"/>
        <dbReference type="EC" id="2.7.7.6"/>
    </reaction>
</comment>
<keyword evidence="7" id="KW-0479">Metal-binding</keyword>
<dbReference type="GO" id="GO:0046872">
    <property type="term" value="F:metal ion binding"/>
    <property type="evidence" value="ECO:0007669"/>
    <property type="project" value="UniProtKB-KW"/>
</dbReference>
<dbReference type="EMBL" id="CP039353">
    <property type="protein sequence ID" value="QCE06679.1"/>
    <property type="molecule type" value="Genomic_DNA"/>
</dbReference>
<dbReference type="PANTHER" id="PTHR19376:SF54">
    <property type="entry name" value="DNA-DIRECTED RNA POLYMERASE SUBUNIT BETA"/>
    <property type="match status" value="1"/>
</dbReference>
<evidence type="ECO:0000256" key="10">
    <source>
        <dbReference type="ARBA" id="ARBA00023163"/>
    </source>
</evidence>
<evidence type="ECO:0000256" key="9">
    <source>
        <dbReference type="ARBA" id="ARBA00022842"/>
    </source>
</evidence>
<dbReference type="InterPro" id="IPR045867">
    <property type="entry name" value="DNA-dir_RpoC_beta_prime"/>
</dbReference>
<evidence type="ECO:0000256" key="2">
    <source>
        <dbReference type="ARBA" id="ARBA00022478"/>
    </source>
</evidence>
<keyword evidence="4" id="KW-0934">Plastid</keyword>
<reference evidence="15 16" key="1">
    <citation type="submission" date="2019-04" db="EMBL/GenBank/DDBJ databases">
        <title>An improved genome assembly and genetic linkage map for asparagus bean, Vigna unguiculata ssp. sesquipedialis.</title>
        <authorList>
            <person name="Xia Q."/>
            <person name="Zhang R."/>
            <person name="Dong Y."/>
        </authorList>
    </citation>
    <scope>NUCLEOTIDE SEQUENCE [LARGE SCALE GENOMIC DNA]</scope>
    <source>
        <tissue evidence="15">Leaf</tissue>
    </source>
</reference>
<keyword evidence="6 12" id="KW-0548">Nucleotidyltransferase</keyword>
<name>A0A4D6N2E5_VIGUN</name>
<evidence type="ECO:0000256" key="13">
    <source>
        <dbReference type="SAM" id="MobiDB-lite"/>
    </source>
</evidence>
<dbReference type="InterPro" id="IPR007080">
    <property type="entry name" value="RNA_pol_Rpb1_1"/>
</dbReference>
<keyword evidence="2 12" id="KW-0240">DNA-directed RNA polymerase</keyword>
<dbReference type="SUPFAM" id="SSF64484">
    <property type="entry name" value="beta and beta-prime subunits of DNA dependent RNA-polymerase"/>
    <property type="match status" value="2"/>
</dbReference>
<dbReference type="Proteomes" id="UP000501690">
    <property type="component" value="Linkage Group LG9"/>
</dbReference>
<evidence type="ECO:0000256" key="12">
    <source>
        <dbReference type="RuleBase" id="RU004279"/>
    </source>
</evidence>
<evidence type="ECO:0000256" key="3">
    <source>
        <dbReference type="ARBA" id="ARBA00022528"/>
    </source>
</evidence>
<dbReference type="FunFam" id="4.10.860.120:FF:000007">
    <property type="entry name" value="DNA-directed RNA polymerase subunit gamma"/>
    <property type="match status" value="1"/>
</dbReference>
<dbReference type="GO" id="GO:0003677">
    <property type="term" value="F:DNA binding"/>
    <property type="evidence" value="ECO:0007669"/>
    <property type="project" value="InterPro"/>
</dbReference>
<keyword evidence="8" id="KW-0862">Zinc</keyword>
<evidence type="ECO:0000256" key="8">
    <source>
        <dbReference type="ARBA" id="ARBA00022833"/>
    </source>
</evidence>
<evidence type="ECO:0000259" key="14">
    <source>
        <dbReference type="SMART" id="SM00663"/>
    </source>
</evidence>
<comment type="similarity">
    <text evidence="12">Belongs to the RNA polymerase beta' chain family.</text>
</comment>
<evidence type="ECO:0000256" key="1">
    <source>
        <dbReference type="ARBA" id="ARBA00004026"/>
    </source>
</evidence>
<keyword evidence="5 12" id="KW-0808">Transferase</keyword>
<feature type="region of interest" description="Disordered" evidence="13">
    <location>
        <begin position="130"/>
        <end position="166"/>
    </location>
</feature>
<comment type="function">
    <text evidence="1 12">DNA-dependent RNA polymerase catalyzes the transcription of DNA into RNA using the four ribonucleoside triphosphates as substrates.</text>
</comment>
<keyword evidence="3" id="KW-0150">Chloroplast</keyword>
<evidence type="ECO:0000256" key="4">
    <source>
        <dbReference type="ARBA" id="ARBA00022640"/>
    </source>
</evidence>
<feature type="compositionally biased region" description="Basic and acidic residues" evidence="13">
    <location>
        <begin position="130"/>
        <end position="142"/>
    </location>
</feature>